<organism evidence="2 3">
    <name type="scientific">Phytohabitans suffuscus</name>
    <dbReference type="NCBI Taxonomy" id="624315"/>
    <lineage>
        <taxon>Bacteria</taxon>
        <taxon>Bacillati</taxon>
        <taxon>Actinomycetota</taxon>
        <taxon>Actinomycetes</taxon>
        <taxon>Micromonosporales</taxon>
        <taxon>Micromonosporaceae</taxon>
    </lineage>
</organism>
<reference evidence="2 3" key="2">
    <citation type="submission" date="2020-03" db="EMBL/GenBank/DDBJ databases">
        <authorList>
            <person name="Ichikawa N."/>
            <person name="Kimura A."/>
            <person name="Kitahashi Y."/>
            <person name="Uohara A."/>
        </authorList>
    </citation>
    <scope>NUCLEOTIDE SEQUENCE [LARGE SCALE GENOMIC DNA]</scope>
    <source>
        <strain evidence="2 3">NBRC 105367</strain>
    </source>
</reference>
<name>A0A6F8YRG6_9ACTN</name>
<dbReference type="KEGG" id="psuu:Psuf_058310"/>
<sequence>MPTNRPRPVAADGRYSTASPAFLNASAYWSSRNSRSVSSVWNPVIPAASPTRYLAVIRIDEPVRTECETRATERPSSRAASAITYPSMNFSGNHHGSSTSTPPGTRWAAMHRTAARSCVSSAM</sequence>
<gene>
    <name evidence="2" type="ORF">Psuf_058310</name>
</gene>
<dbReference type="Proteomes" id="UP000503011">
    <property type="component" value="Chromosome"/>
</dbReference>
<evidence type="ECO:0000313" key="3">
    <source>
        <dbReference type="Proteomes" id="UP000503011"/>
    </source>
</evidence>
<feature type="compositionally biased region" description="Basic and acidic residues" evidence="1">
    <location>
        <begin position="67"/>
        <end position="76"/>
    </location>
</feature>
<protein>
    <submittedName>
        <fullName evidence="2">Uncharacterized protein</fullName>
    </submittedName>
</protein>
<feature type="region of interest" description="Disordered" evidence="1">
    <location>
        <begin position="67"/>
        <end position="106"/>
    </location>
</feature>
<dbReference type="AlphaFoldDB" id="A0A6F8YRG6"/>
<proteinExistence type="predicted"/>
<accession>A0A6F8YRG6</accession>
<evidence type="ECO:0000313" key="2">
    <source>
        <dbReference type="EMBL" id="BCB88518.1"/>
    </source>
</evidence>
<feature type="compositionally biased region" description="Polar residues" evidence="1">
    <location>
        <begin position="84"/>
        <end position="103"/>
    </location>
</feature>
<keyword evidence="3" id="KW-1185">Reference proteome</keyword>
<reference evidence="2 3" key="1">
    <citation type="submission" date="2020-03" db="EMBL/GenBank/DDBJ databases">
        <title>Whole genome shotgun sequence of Phytohabitans suffuscus NBRC 105367.</title>
        <authorList>
            <person name="Komaki H."/>
            <person name="Tamura T."/>
        </authorList>
    </citation>
    <scope>NUCLEOTIDE SEQUENCE [LARGE SCALE GENOMIC DNA]</scope>
    <source>
        <strain evidence="2 3">NBRC 105367</strain>
    </source>
</reference>
<evidence type="ECO:0000256" key="1">
    <source>
        <dbReference type="SAM" id="MobiDB-lite"/>
    </source>
</evidence>
<dbReference type="EMBL" id="AP022871">
    <property type="protein sequence ID" value="BCB88518.1"/>
    <property type="molecule type" value="Genomic_DNA"/>
</dbReference>